<gene>
    <name evidence="2" type="ORF">IC230_04960</name>
</gene>
<evidence type="ECO:0000256" key="1">
    <source>
        <dbReference type="SAM" id="Coils"/>
    </source>
</evidence>
<evidence type="ECO:0000313" key="2">
    <source>
        <dbReference type="EMBL" id="MBD2752230.1"/>
    </source>
</evidence>
<dbReference type="RefSeq" id="WP_191037882.1">
    <property type="nucleotide sequence ID" value="NZ_JACXAA010000002.1"/>
</dbReference>
<keyword evidence="3" id="KW-1185">Reference proteome</keyword>
<dbReference type="EMBL" id="JACXAA010000002">
    <property type="protein sequence ID" value="MBD2752230.1"/>
    <property type="molecule type" value="Genomic_DNA"/>
</dbReference>
<evidence type="ECO:0008006" key="4">
    <source>
        <dbReference type="Google" id="ProtNLM"/>
    </source>
</evidence>
<name>A0A927GC75_9BACT</name>
<dbReference type="Proteomes" id="UP000653797">
    <property type="component" value="Unassembled WGS sequence"/>
</dbReference>
<evidence type="ECO:0000313" key="3">
    <source>
        <dbReference type="Proteomes" id="UP000653797"/>
    </source>
</evidence>
<proteinExistence type="predicted"/>
<keyword evidence="1" id="KW-0175">Coiled coil</keyword>
<comment type="caution">
    <text evidence="2">The sequence shown here is derived from an EMBL/GenBank/DDBJ whole genome shotgun (WGS) entry which is preliminary data.</text>
</comment>
<sequence length="99" mass="11945">MNQDKAYYQNLLRHVEYTQLETVGELLQIELAIYDIRKFLQEMRQIDEYDNPRLDNLKLGLRQLRKEHEILSHEIGDLELDISHAKFMIDILSRDKDDE</sequence>
<protein>
    <recommendedName>
        <fullName evidence="4">Coil containing protein</fullName>
    </recommendedName>
</protein>
<feature type="coiled-coil region" evidence="1">
    <location>
        <begin position="54"/>
        <end position="81"/>
    </location>
</feature>
<organism evidence="2 3">
    <name type="scientific">Spirosoma validum</name>
    <dbReference type="NCBI Taxonomy" id="2771355"/>
    <lineage>
        <taxon>Bacteria</taxon>
        <taxon>Pseudomonadati</taxon>
        <taxon>Bacteroidota</taxon>
        <taxon>Cytophagia</taxon>
        <taxon>Cytophagales</taxon>
        <taxon>Cytophagaceae</taxon>
        <taxon>Spirosoma</taxon>
    </lineage>
</organism>
<accession>A0A927GC75</accession>
<dbReference type="AlphaFoldDB" id="A0A927GC75"/>
<reference evidence="2" key="1">
    <citation type="submission" date="2020-09" db="EMBL/GenBank/DDBJ databases">
        <authorList>
            <person name="Kim M.K."/>
        </authorList>
    </citation>
    <scope>NUCLEOTIDE SEQUENCE</scope>
    <source>
        <strain evidence="2">BT704</strain>
    </source>
</reference>